<dbReference type="HOGENOM" id="CLU_2135880_0_0_1"/>
<accession>R7T4B1</accession>
<reference evidence="3" key="3">
    <citation type="submission" date="2015-06" db="UniProtKB">
        <authorList>
            <consortium name="EnsemblMetazoa"/>
        </authorList>
    </citation>
    <scope>IDENTIFICATION</scope>
</reference>
<name>R7T4B1_CAPTE</name>
<evidence type="ECO:0000313" key="2">
    <source>
        <dbReference type="EMBL" id="ELT87802.1"/>
    </source>
</evidence>
<dbReference type="EMBL" id="AMQN01015694">
    <property type="status" value="NOT_ANNOTATED_CDS"/>
    <property type="molecule type" value="Genomic_DNA"/>
</dbReference>
<feature type="region of interest" description="Disordered" evidence="1">
    <location>
        <begin position="1"/>
        <end position="30"/>
    </location>
</feature>
<feature type="region of interest" description="Disordered" evidence="1">
    <location>
        <begin position="51"/>
        <end position="113"/>
    </location>
</feature>
<keyword evidence="4" id="KW-1185">Reference proteome</keyword>
<reference evidence="4" key="1">
    <citation type="submission" date="2012-12" db="EMBL/GenBank/DDBJ databases">
        <authorList>
            <person name="Hellsten U."/>
            <person name="Grimwood J."/>
            <person name="Chapman J.A."/>
            <person name="Shapiro H."/>
            <person name="Aerts A."/>
            <person name="Otillar R.P."/>
            <person name="Terry A.Y."/>
            <person name="Boore J.L."/>
            <person name="Simakov O."/>
            <person name="Marletaz F."/>
            <person name="Cho S.-J."/>
            <person name="Edsinger-Gonzales E."/>
            <person name="Havlak P."/>
            <person name="Kuo D.-H."/>
            <person name="Larsson T."/>
            <person name="Lv J."/>
            <person name="Arendt D."/>
            <person name="Savage R."/>
            <person name="Osoegawa K."/>
            <person name="de Jong P."/>
            <person name="Lindberg D.R."/>
            <person name="Seaver E.C."/>
            <person name="Weisblat D.A."/>
            <person name="Putnam N.H."/>
            <person name="Grigoriev I.V."/>
            <person name="Rokhsar D.S."/>
        </authorList>
    </citation>
    <scope>NUCLEOTIDE SEQUENCE</scope>
    <source>
        <strain evidence="4">I ESC-2004</strain>
    </source>
</reference>
<sequence length="113" mass="12014">MSQQKEIALLGGDAPPPSIGDQHNPGSGDSSILGMLVSLMARISESLDALQSSSRDINWREVNSRNAPKTTKRGHEEMDHDGESCNDEHAINRCVTSGSGEGEPSERAGSIRG</sequence>
<reference evidence="2 4" key="2">
    <citation type="journal article" date="2013" name="Nature">
        <title>Insights into bilaterian evolution from three spiralian genomes.</title>
        <authorList>
            <person name="Simakov O."/>
            <person name="Marletaz F."/>
            <person name="Cho S.J."/>
            <person name="Edsinger-Gonzales E."/>
            <person name="Havlak P."/>
            <person name="Hellsten U."/>
            <person name="Kuo D.H."/>
            <person name="Larsson T."/>
            <person name="Lv J."/>
            <person name="Arendt D."/>
            <person name="Savage R."/>
            <person name="Osoegawa K."/>
            <person name="de Jong P."/>
            <person name="Grimwood J."/>
            <person name="Chapman J.A."/>
            <person name="Shapiro H."/>
            <person name="Aerts A."/>
            <person name="Otillar R.P."/>
            <person name="Terry A.Y."/>
            <person name="Boore J.L."/>
            <person name="Grigoriev I.V."/>
            <person name="Lindberg D.R."/>
            <person name="Seaver E.C."/>
            <person name="Weisblat D.A."/>
            <person name="Putnam N.H."/>
            <person name="Rokhsar D.S."/>
        </authorList>
    </citation>
    <scope>NUCLEOTIDE SEQUENCE</scope>
    <source>
        <strain evidence="2 4">I ESC-2004</strain>
    </source>
</reference>
<dbReference type="Proteomes" id="UP000014760">
    <property type="component" value="Unassembled WGS sequence"/>
</dbReference>
<dbReference type="EMBL" id="KB312148">
    <property type="protein sequence ID" value="ELT87802.1"/>
    <property type="molecule type" value="Genomic_DNA"/>
</dbReference>
<evidence type="ECO:0000313" key="4">
    <source>
        <dbReference type="Proteomes" id="UP000014760"/>
    </source>
</evidence>
<organism evidence="2">
    <name type="scientific">Capitella teleta</name>
    <name type="common">Polychaete worm</name>
    <dbReference type="NCBI Taxonomy" id="283909"/>
    <lineage>
        <taxon>Eukaryota</taxon>
        <taxon>Metazoa</taxon>
        <taxon>Spiralia</taxon>
        <taxon>Lophotrochozoa</taxon>
        <taxon>Annelida</taxon>
        <taxon>Polychaeta</taxon>
        <taxon>Sedentaria</taxon>
        <taxon>Scolecida</taxon>
        <taxon>Capitellidae</taxon>
        <taxon>Capitella</taxon>
    </lineage>
</organism>
<proteinExistence type="predicted"/>
<feature type="compositionally biased region" description="Basic and acidic residues" evidence="1">
    <location>
        <begin position="73"/>
        <end position="91"/>
    </location>
</feature>
<dbReference type="EnsemblMetazoa" id="CapteT209278">
    <property type="protein sequence ID" value="CapteP209278"/>
    <property type="gene ID" value="CapteG209278"/>
</dbReference>
<evidence type="ECO:0000256" key="1">
    <source>
        <dbReference type="SAM" id="MobiDB-lite"/>
    </source>
</evidence>
<gene>
    <name evidence="2" type="ORF">CAPTEDRAFT_209278</name>
</gene>
<protein>
    <submittedName>
        <fullName evidence="2 3">Uncharacterized protein</fullName>
    </submittedName>
</protein>
<dbReference type="AlphaFoldDB" id="R7T4B1"/>
<evidence type="ECO:0000313" key="3">
    <source>
        <dbReference type="EnsemblMetazoa" id="CapteP209278"/>
    </source>
</evidence>